<evidence type="ECO:0008006" key="4">
    <source>
        <dbReference type="Google" id="ProtNLM"/>
    </source>
</evidence>
<comment type="caution">
    <text evidence="2">The sequence shown here is derived from an EMBL/GenBank/DDBJ whole genome shotgun (WGS) entry which is preliminary data.</text>
</comment>
<reference evidence="2 3" key="1">
    <citation type="submission" date="2024-09" db="EMBL/GenBank/DDBJ databases">
        <title>Laminarin stimulates single cell rates of sulfate reduction while oxygen inhibits transcriptomic activity in coastal marine sediment.</title>
        <authorList>
            <person name="Lindsay M."/>
            <person name="Orcutt B."/>
            <person name="Emerson D."/>
            <person name="Stepanauskas R."/>
            <person name="D'Angelo T."/>
        </authorList>
    </citation>
    <scope>NUCLEOTIDE SEQUENCE [LARGE SCALE GENOMIC DNA]</scope>
    <source>
        <strain evidence="2">SAG AM-311-K15</strain>
    </source>
</reference>
<feature type="transmembrane region" description="Helical" evidence="1">
    <location>
        <begin position="359"/>
        <end position="377"/>
    </location>
</feature>
<feature type="transmembrane region" description="Helical" evidence="1">
    <location>
        <begin position="319"/>
        <end position="347"/>
    </location>
</feature>
<evidence type="ECO:0000313" key="2">
    <source>
        <dbReference type="EMBL" id="MFC1852917.1"/>
    </source>
</evidence>
<feature type="transmembrane region" description="Helical" evidence="1">
    <location>
        <begin position="183"/>
        <end position="208"/>
    </location>
</feature>
<accession>A0ABV6Z395</accession>
<feature type="non-terminal residue" evidence="2">
    <location>
        <position position="379"/>
    </location>
</feature>
<dbReference type="Proteomes" id="UP001594351">
    <property type="component" value="Unassembled WGS sequence"/>
</dbReference>
<keyword evidence="3" id="KW-1185">Reference proteome</keyword>
<feature type="transmembrane region" description="Helical" evidence="1">
    <location>
        <begin position="278"/>
        <end position="299"/>
    </location>
</feature>
<organism evidence="2 3">
    <name type="scientific">candidate division CSSED10-310 bacterium</name>
    <dbReference type="NCBI Taxonomy" id="2855610"/>
    <lineage>
        <taxon>Bacteria</taxon>
        <taxon>Bacteria division CSSED10-310</taxon>
    </lineage>
</organism>
<dbReference type="EMBL" id="JBHPBY010000388">
    <property type="protein sequence ID" value="MFC1852917.1"/>
    <property type="molecule type" value="Genomic_DNA"/>
</dbReference>
<feature type="transmembrane region" description="Helical" evidence="1">
    <location>
        <begin position="101"/>
        <end position="118"/>
    </location>
</feature>
<feature type="transmembrane region" description="Helical" evidence="1">
    <location>
        <begin position="125"/>
        <end position="142"/>
    </location>
</feature>
<keyword evidence="1" id="KW-1133">Transmembrane helix</keyword>
<protein>
    <recommendedName>
        <fullName evidence="4">Glycosyltransferase RgtA/B/C/D-like domain-containing protein</fullName>
    </recommendedName>
</protein>
<evidence type="ECO:0000313" key="3">
    <source>
        <dbReference type="Proteomes" id="UP001594351"/>
    </source>
</evidence>
<proteinExistence type="predicted"/>
<gene>
    <name evidence="2" type="ORF">ACFL27_22185</name>
</gene>
<feature type="transmembrane region" description="Helical" evidence="1">
    <location>
        <begin position="220"/>
        <end position="239"/>
    </location>
</feature>
<evidence type="ECO:0000256" key="1">
    <source>
        <dbReference type="SAM" id="Phobius"/>
    </source>
</evidence>
<feature type="transmembrane region" description="Helical" evidence="1">
    <location>
        <begin position="154"/>
        <end position="171"/>
    </location>
</feature>
<name>A0ABV6Z395_UNCC1</name>
<keyword evidence="1" id="KW-0472">Membrane</keyword>
<keyword evidence="1" id="KW-0812">Transmembrane</keyword>
<sequence length="379" mass="42935">MSLFHWTLTISRKKPPLPAGIDFYHLWAVAKANEFNGASLGPPWPETYRYEVILALYAYKSTDLLQKTAQKHRKTLDLTGTPFSYAAFSILPTSYSVAFRFYRFFLVILFLAVFWVLARCWRQSRVLFLISAIGLMLLYDPLGSDLRVGNTNVLVFSLFSGTLALLQTGSVKSRRRWWKQCSGIVLVLIGILLKPMWWILIVALSVHLFLIEDWIRVRRILIVSFFSGTLLLALPCLFFQDLGVWAKWFQSIIAQGDVRLSREVSAGNFASLKLFSDLFGWSWLTTGFITTLLMTIPIVSGKRPLARNLKKFRDPGFAMAVGLTTCIALTPLCWVHYFVMLILPALWLLVHGGKWGKRAALLSLGLCSGIVPPYSVFGH</sequence>